<keyword evidence="2" id="KW-0238">DNA-binding</keyword>
<dbReference type="Proteomes" id="UP000435036">
    <property type="component" value="Unassembled WGS sequence"/>
</dbReference>
<dbReference type="PRINTS" id="PR00037">
    <property type="entry name" value="HTHLACR"/>
</dbReference>
<dbReference type="GO" id="GO:0003700">
    <property type="term" value="F:DNA-binding transcription factor activity"/>
    <property type="evidence" value="ECO:0007669"/>
    <property type="project" value="InterPro"/>
</dbReference>
<feature type="domain" description="HTH deoR-type" evidence="4">
    <location>
        <begin position="3"/>
        <end position="58"/>
    </location>
</feature>
<dbReference type="SUPFAM" id="SSF100950">
    <property type="entry name" value="NagB/RpiA/CoA transferase-like"/>
    <property type="match status" value="1"/>
</dbReference>
<keyword evidence="1" id="KW-0805">Transcription regulation</keyword>
<dbReference type="Pfam" id="PF08220">
    <property type="entry name" value="HTH_DeoR"/>
    <property type="match status" value="1"/>
</dbReference>
<dbReference type="EMBL" id="WSQA01000008">
    <property type="protein sequence ID" value="MVZ62699.1"/>
    <property type="molecule type" value="Genomic_DNA"/>
</dbReference>
<dbReference type="InterPro" id="IPR036388">
    <property type="entry name" value="WH-like_DNA-bd_sf"/>
</dbReference>
<dbReference type="AlphaFoldDB" id="A0A6N8L116"/>
<evidence type="ECO:0000256" key="1">
    <source>
        <dbReference type="ARBA" id="ARBA00023015"/>
    </source>
</evidence>
<dbReference type="SMART" id="SM00420">
    <property type="entry name" value="HTH_DEOR"/>
    <property type="match status" value="1"/>
</dbReference>
<dbReference type="SUPFAM" id="SSF46785">
    <property type="entry name" value="Winged helix' DNA-binding domain"/>
    <property type="match status" value="1"/>
</dbReference>
<sequence>MKKNKRQEIILKEISLHNKVHSVELSELLQVSNDTIRRDIAELDEQGLISKVHGGAISKSFVSPFNSDNITYAAEEKQLIAKKALSLFKNDMVILTEGGTTILEMAKLIPSQLKATFITISPQVGIVLAQHGNLDVIGIGGKLIENGNLYIGSSVVEQLSNLRADYCILGANAFSSEAGLTDADWEVVQVKKALIRAAKKVVVVCISEKVNTQKWLKICGIEEIDYLITELDPTDPQLASFVQKNINVL</sequence>
<dbReference type="PANTHER" id="PTHR30363:SF44">
    <property type="entry name" value="AGA OPERON TRANSCRIPTIONAL REPRESSOR-RELATED"/>
    <property type="match status" value="1"/>
</dbReference>
<dbReference type="InterPro" id="IPR014036">
    <property type="entry name" value="DeoR-like_C"/>
</dbReference>
<comment type="caution">
    <text evidence="5">The sequence shown here is derived from an EMBL/GenBank/DDBJ whole genome shotgun (WGS) entry which is preliminary data.</text>
</comment>
<dbReference type="OrthoDB" id="9798651at2"/>
<proteinExistence type="predicted"/>
<protein>
    <submittedName>
        <fullName evidence="5">DeoR family transcriptional regulator</fullName>
    </submittedName>
</protein>
<evidence type="ECO:0000313" key="5">
    <source>
        <dbReference type="EMBL" id="MVZ62699.1"/>
    </source>
</evidence>
<keyword evidence="3" id="KW-0804">Transcription</keyword>
<evidence type="ECO:0000256" key="3">
    <source>
        <dbReference type="ARBA" id="ARBA00023163"/>
    </source>
</evidence>
<dbReference type="Pfam" id="PF00455">
    <property type="entry name" value="DeoRC"/>
    <property type="match status" value="1"/>
</dbReference>
<dbReference type="PANTHER" id="PTHR30363">
    <property type="entry name" value="HTH-TYPE TRANSCRIPTIONAL REGULATOR SRLR-RELATED"/>
    <property type="match status" value="1"/>
</dbReference>
<gene>
    <name evidence="5" type="ORF">GQF63_11745</name>
</gene>
<dbReference type="InterPro" id="IPR001034">
    <property type="entry name" value="DeoR_HTH"/>
</dbReference>
<keyword evidence="6" id="KW-1185">Reference proteome</keyword>
<dbReference type="InterPro" id="IPR036390">
    <property type="entry name" value="WH_DNA-bd_sf"/>
</dbReference>
<dbReference type="Gene3D" id="3.40.50.1360">
    <property type="match status" value="1"/>
</dbReference>
<dbReference type="SMART" id="SM01134">
    <property type="entry name" value="DeoRC"/>
    <property type="match status" value="1"/>
</dbReference>
<dbReference type="InterPro" id="IPR050313">
    <property type="entry name" value="Carb_Metab_HTH_regulators"/>
</dbReference>
<evidence type="ECO:0000259" key="4">
    <source>
        <dbReference type="PROSITE" id="PS51000"/>
    </source>
</evidence>
<dbReference type="PROSITE" id="PS51000">
    <property type="entry name" value="HTH_DEOR_2"/>
    <property type="match status" value="1"/>
</dbReference>
<accession>A0A6N8L116</accession>
<evidence type="ECO:0000256" key="2">
    <source>
        <dbReference type="ARBA" id="ARBA00023125"/>
    </source>
</evidence>
<name>A0A6N8L116_9SPHI</name>
<organism evidence="5 6">
    <name type="scientific">Sphingobacterium humi</name>
    <dbReference type="NCBI Taxonomy" id="1796905"/>
    <lineage>
        <taxon>Bacteria</taxon>
        <taxon>Pseudomonadati</taxon>
        <taxon>Bacteroidota</taxon>
        <taxon>Sphingobacteriia</taxon>
        <taxon>Sphingobacteriales</taxon>
        <taxon>Sphingobacteriaceae</taxon>
        <taxon>Sphingobacterium</taxon>
    </lineage>
</organism>
<dbReference type="Gene3D" id="1.10.10.10">
    <property type="entry name" value="Winged helix-like DNA-binding domain superfamily/Winged helix DNA-binding domain"/>
    <property type="match status" value="1"/>
</dbReference>
<dbReference type="RefSeq" id="WP_160369425.1">
    <property type="nucleotide sequence ID" value="NZ_WSQA01000008.1"/>
</dbReference>
<dbReference type="PROSITE" id="PS00894">
    <property type="entry name" value="HTH_DEOR_1"/>
    <property type="match status" value="1"/>
</dbReference>
<dbReference type="InterPro" id="IPR037171">
    <property type="entry name" value="NagB/RpiA_transferase-like"/>
</dbReference>
<dbReference type="GO" id="GO:0003677">
    <property type="term" value="F:DNA binding"/>
    <property type="evidence" value="ECO:0007669"/>
    <property type="project" value="UniProtKB-KW"/>
</dbReference>
<evidence type="ECO:0000313" key="6">
    <source>
        <dbReference type="Proteomes" id="UP000435036"/>
    </source>
</evidence>
<reference evidence="5 6" key="1">
    <citation type="submission" date="2019-12" db="EMBL/GenBank/DDBJ databases">
        <authorList>
            <person name="Dong K."/>
        </authorList>
    </citation>
    <scope>NUCLEOTIDE SEQUENCE [LARGE SCALE GENOMIC DNA]</scope>
    <source>
        <strain evidence="5 6">JCM 31225</strain>
    </source>
</reference>
<dbReference type="InterPro" id="IPR018356">
    <property type="entry name" value="Tscrpt_reg_HTH_DeoR_CS"/>
</dbReference>